<accession>A0A2W5ZX49</accession>
<gene>
    <name evidence="1" type="ORF">DLM65_14550</name>
</gene>
<dbReference type="AlphaFoldDB" id="A0A2W5ZX49"/>
<sequence>MATSAPALLRAAAPLARVAAGAARSSTLASAASAALRRLEVPAAGVAQRHPLAPAAVRVERARARGNGTRTDQTAITVWFGQGPSLPGAGSDVMRSAMRIGTGVLGAAALAAMTAIAARREEQRSKVIDAPSPAVPIP</sequence>
<name>A0A2W5ZX49_9BACT</name>
<dbReference type="Proteomes" id="UP000248724">
    <property type="component" value="Unassembled WGS sequence"/>
</dbReference>
<evidence type="ECO:0000313" key="2">
    <source>
        <dbReference type="Proteomes" id="UP000248724"/>
    </source>
</evidence>
<protein>
    <submittedName>
        <fullName evidence="1">Uncharacterized protein</fullName>
    </submittedName>
</protein>
<organism evidence="1 2">
    <name type="scientific">Candidatus Aeolococcus gillhamiae</name>
    <dbReference type="NCBI Taxonomy" id="3127015"/>
    <lineage>
        <taxon>Bacteria</taxon>
        <taxon>Bacillati</taxon>
        <taxon>Candidatus Dormiibacterota</taxon>
        <taxon>Candidatus Dormibacteria</taxon>
        <taxon>Candidatus Aeolococcales</taxon>
        <taxon>Candidatus Aeolococcaceae</taxon>
        <taxon>Candidatus Aeolococcus</taxon>
    </lineage>
</organism>
<evidence type="ECO:0000313" key="1">
    <source>
        <dbReference type="EMBL" id="PZR77918.1"/>
    </source>
</evidence>
<proteinExistence type="predicted"/>
<reference evidence="1 2" key="1">
    <citation type="journal article" date="2017" name="Nature">
        <title>Atmospheric trace gases support primary production in Antarctic desert surface soil.</title>
        <authorList>
            <person name="Ji M."/>
            <person name="Greening C."/>
            <person name="Vanwonterghem I."/>
            <person name="Carere C.R."/>
            <person name="Bay S.K."/>
            <person name="Steen J.A."/>
            <person name="Montgomery K."/>
            <person name="Lines T."/>
            <person name="Beardall J."/>
            <person name="van Dorst J."/>
            <person name="Snape I."/>
            <person name="Stott M.B."/>
            <person name="Hugenholtz P."/>
            <person name="Ferrari B.C."/>
        </authorList>
    </citation>
    <scope>NUCLEOTIDE SEQUENCE [LARGE SCALE GENOMIC DNA]</scope>
    <source>
        <strain evidence="1">RRmetagenome_bin12</strain>
    </source>
</reference>
<comment type="caution">
    <text evidence="1">The sequence shown here is derived from an EMBL/GenBank/DDBJ whole genome shotgun (WGS) entry which is preliminary data.</text>
</comment>
<dbReference type="EMBL" id="QHBU01000278">
    <property type="protein sequence ID" value="PZR77918.1"/>
    <property type="molecule type" value="Genomic_DNA"/>
</dbReference>